<keyword evidence="1" id="KW-1133">Transmembrane helix</keyword>
<evidence type="ECO:0008006" key="4">
    <source>
        <dbReference type="Google" id="ProtNLM"/>
    </source>
</evidence>
<evidence type="ECO:0000313" key="3">
    <source>
        <dbReference type="Proteomes" id="UP001470230"/>
    </source>
</evidence>
<comment type="caution">
    <text evidence="2">The sequence shown here is derived from an EMBL/GenBank/DDBJ whole genome shotgun (WGS) entry which is preliminary data.</text>
</comment>
<protein>
    <recommendedName>
        <fullName evidence="4">Lecithin:cholesterol acyltransferase family protein</fullName>
    </recommendedName>
</protein>
<keyword evidence="1" id="KW-0472">Membrane</keyword>
<dbReference type="EMBL" id="JAPFFF010000016">
    <property type="protein sequence ID" value="KAK8865132.1"/>
    <property type="molecule type" value="Genomic_DNA"/>
</dbReference>
<evidence type="ECO:0000256" key="1">
    <source>
        <dbReference type="SAM" id="Phobius"/>
    </source>
</evidence>
<dbReference type="InterPro" id="IPR029058">
    <property type="entry name" value="AB_hydrolase_fold"/>
</dbReference>
<feature type="transmembrane region" description="Helical" evidence="1">
    <location>
        <begin position="365"/>
        <end position="387"/>
    </location>
</feature>
<accession>A0ABR2ILE3</accession>
<proteinExistence type="predicted"/>
<dbReference type="Pfam" id="PF02450">
    <property type="entry name" value="LCAT"/>
    <property type="match status" value="1"/>
</dbReference>
<name>A0ABR2ILE3_9EUKA</name>
<gene>
    <name evidence="2" type="ORF">M9Y10_010666</name>
</gene>
<evidence type="ECO:0000313" key="2">
    <source>
        <dbReference type="EMBL" id="KAK8865132.1"/>
    </source>
</evidence>
<dbReference type="SUPFAM" id="SSF53474">
    <property type="entry name" value="alpha/beta-Hydrolases"/>
    <property type="match status" value="1"/>
</dbReference>
<dbReference type="InterPro" id="IPR003386">
    <property type="entry name" value="LACT/PDAT_acylTrfase"/>
</dbReference>
<organism evidence="2 3">
    <name type="scientific">Tritrichomonas musculus</name>
    <dbReference type="NCBI Taxonomy" id="1915356"/>
    <lineage>
        <taxon>Eukaryota</taxon>
        <taxon>Metamonada</taxon>
        <taxon>Parabasalia</taxon>
        <taxon>Tritrichomonadida</taxon>
        <taxon>Tritrichomonadidae</taxon>
        <taxon>Tritrichomonas</taxon>
    </lineage>
</organism>
<keyword evidence="3" id="KW-1185">Reference proteome</keyword>
<reference evidence="2 3" key="1">
    <citation type="submission" date="2024-04" db="EMBL/GenBank/DDBJ databases">
        <title>Tritrichomonas musculus Genome.</title>
        <authorList>
            <person name="Alves-Ferreira E."/>
            <person name="Grigg M."/>
            <person name="Lorenzi H."/>
            <person name="Galac M."/>
        </authorList>
    </citation>
    <scope>NUCLEOTIDE SEQUENCE [LARGE SCALE GENOMIC DNA]</scope>
    <source>
        <strain evidence="2 3">EAF2021</strain>
    </source>
</reference>
<dbReference type="Gene3D" id="3.40.50.1820">
    <property type="entry name" value="alpha/beta hydrolase"/>
    <property type="match status" value="1"/>
</dbReference>
<keyword evidence="1" id="KW-0812">Transmembrane</keyword>
<sequence length="404" mass="45454">MLLLLINLINCEKPVFFAPGIGNSELYATILKPENFPHCKGTYNHTKLVYIDASNITGCKNSLLDTVYHKETGKFTHPDGVLIETDGIVKDNSALFLQSFNNSYYVYYDWVLYYLGIQETFSILQKTIEQKVTESKEKAVLVGFSLGTSFMRYFSTKYSSREWLQKYVDGIIFLSPGLAGTFSSIGFVATENAFSLTGIAARHMISQWVMFPNFPLFENCIEIDGKFYNASDAFDLMEKANYTDDTCKAIYNEVKPFLEEKMPDPGVRTAFIYNSGLPAKCGVKVVNGESQFIYCGSDGGLEAKGAQYACSHWSNVDCHDYQKNDQEFSHFGIINQPYTAELVRRFVAGQPFPTPEKKGKLSTKIIIIVVVAVVAVLIFALLFYCIVKNVRKRSETVNETLIAE</sequence>
<dbReference type="Proteomes" id="UP001470230">
    <property type="component" value="Unassembled WGS sequence"/>
</dbReference>
<dbReference type="PANTHER" id="PTHR11440">
    <property type="entry name" value="LECITHIN-CHOLESTEROL ACYLTRANSFERASE-RELATED"/>
    <property type="match status" value="1"/>
</dbReference>